<reference evidence="1 2" key="1">
    <citation type="submission" date="2019-03" db="EMBL/GenBank/DDBJ databases">
        <title>First draft genome of Liparis tanakae, snailfish: a comprehensive survey of snailfish specific genes.</title>
        <authorList>
            <person name="Kim W."/>
            <person name="Song I."/>
            <person name="Jeong J.-H."/>
            <person name="Kim D."/>
            <person name="Kim S."/>
            <person name="Ryu S."/>
            <person name="Song J.Y."/>
            <person name="Lee S.K."/>
        </authorList>
    </citation>
    <scope>NUCLEOTIDE SEQUENCE [LARGE SCALE GENOMIC DNA]</scope>
    <source>
        <tissue evidence="1">Muscle</tissue>
    </source>
</reference>
<name>A0A4Z2JI66_9TELE</name>
<sequence length="115" mass="12447">MTGESVSGLLVALDSLRTSWSAATSWPLPSEAAAAPSFGLLGFAECRSLKLETIPQVELLQGDVLLGLVSVLEEREEREKGHHRYGLPGTQVVLTVFIIGVKATDLVFIRVAWRS</sequence>
<protein>
    <submittedName>
        <fullName evidence="1">Uncharacterized protein</fullName>
    </submittedName>
</protein>
<gene>
    <name evidence="1" type="ORF">EYF80_000270</name>
</gene>
<comment type="caution">
    <text evidence="1">The sequence shown here is derived from an EMBL/GenBank/DDBJ whole genome shotgun (WGS) entry which is preliminary data.</text>
</comment>
<organism evidence="1 2">
    <name type="scientific">Liparis tanakae</name>
    <name type="common">Tanaka's snailfish</name>
    <dbReference type="NCBI Taxonomy" id="230148"/>
    <lineage>
        <taxon>Eukaryota</taxon>
        <taxon>Metazoa</taxon>
        <taxon>Chordata</taxon>
        <taxon>Craniata</taxon>
        <taxon>Vertebrata</taxon>
        <taxon>Euteleostomi</taxon>
        <taxon>Actinopterygii</taxon>
        <taxon>Neopterygii</taxon>
        <taxon>Teleostei</taxon>
        <taxon>Neoteleostei</taxon>
        <taxon>Acanthomorphata</taxon>
        <taxon>Eupercaria</taxon>
        <taxon>Perciformes</taxon>
        <taxon>Cottioidei</taxon>
        <taxon>Cottales</taxon>
        <taxon>Liparidae</taxon>
        <taxon>Liparis</taxon>
    </lineage>
</organism>
<dbReference type="EMBL" id="SRLO01000001">
    <property type="protein sequence ID" value="TNN89667.1"/>
    <property type="molecule type" value="Genomic_DNA"/>
</dbReference>
<keyword evidence="2" id="KW-1185">Reference proteome</keyword>
<accession>A0A4Z2JI66</accession>
<proteinExistence type="predicted"/>
<evidence type="ECO:0000313" key="2">
    <source>
        <dbReference type="Proteomes" id="UP000314294"/>
    </source>
</evidence>
<dbReference type="Proteomes" id="UP000314294">
    <property type="component" value="Unassembled WGS sequence"/>
</dbReference>
<evidence type="ECO:0000313" key="1">
    <source>
        <dbReference type="EMBL" id="TNN89667.1"/>
    </source>
</evidence>
<dbReference type="AlphaFoldDB" id="A0A4Z2JI66"/>